<proteinExistence type="predicted"/>
<protein>
    <submittedName>
        <fullName evidence="1">Uncharacterized protein</fullName>
    </submittedName>
</protein>
<dbReference type="AlphaFoldDB" id="A0A371D8C4"/>
<evidence type="ECO:0000313" key="1">
    <source>
        <dbReference type="EMBL" id="RDX48793.1"/>
    </source>
</evidence>
<evidence type="ECO:0000313" key="2">
    <source>
        <dbReference type="Proteomes" id="UP000256964"/>
    </source>
</evidence>
<dbReference type="EMBL" id="KZ857409">
    <property type="protein sequence ID" value="RDX48793.1"/>
    <property type="molecule type" value="Genomic_DNA"/>
</dbReference>
<name>A0A371D8C4_9APHY</name>
<reference evidence="1 2" key="1">
    <citation type="journal article" date="2018" name="Biotechnol. Biofuels">
        <title>Integrative visual omics of the white-rot fungus Polyporus brumalis exposes the biotechnological potential of its oxidative enzymes for delignifying raw plant biomass.</title>
        <authorList>
            <person name="Miyauchi S."/>
            <person name="Rancon A."/>
            <person name="Drula E."/>
            <person name="Hage H."/>
            <person name="Chaduli D."/>
            <person name="Favel A."/>
            <person name="Grisel S."/>
            <person name="Henrissat B."/>
            <person name="Herpoel-Gimbert I."/>
            <person name="Ruiz-Duenas F.J."/>
            <person name="Chevret D."/>
            <person name="Hainaut M."/>
            <person name="Lin J."/>
            <person name="Wang M."/>
            <person name="Pangilinan J."/>
            <person name="Lipzen A."/>
            <person name="Lesage-Meessen L."/>
            <person name="Navarro D."/>
            <person name="Riley R."/>
            <person name="Grigoriev I.V."/>
            <person name="Zhou S."/>
            <person name="Raouche S."/>
            <person name="Rosso M.N."/>
        </authorList>
    </citation>
    <scope>NUCLEOTIDE SEQUENCE [LARGE SCALE GENOMIC DNA]</scope>
    <source>
        <strain evidence="1 2">BRFM 1820</strain>
    </source>
</reference>
<accession>A0A371D8C4</accession>
<keyword evidence="2" id="KW-1185">Reference proteome</keyword>
<sequence>MYVGQLRADSASTTATWHATTTGSPFHHPCTTHARQHIPQEACPSQCFAAFGAMIRIQDCRAMGLVGLTRTTSAIPARTCLAVARSSSPPRIVCWRETDAFLLTKVTLSASSSISTASKPLSSVRLSVPSGHQIGLCGAPTALTHPATM</sequence>
<dbReference type="Proteomes" id="UP000256964">
    <property type="component" value="Unassembled WGS sequence"/>
</dbReference>
<organism evidence="1 2">
    <name type="scientific">Lentinus brumalis</name>
    <dbReference type="NCBI Taxonomy" id="2498619"/>
    <lineage>
        <taxon>Eukaryota</taxon>
        <taxon>Fungi</taxon>
        <taxon>Dikarya</taxon>
        <taxon>Basidiomycota</taxon>
        <taxon>Agaricomycotina</taxon>
        <taxon>Agaricomycetes</taxon>
        <taxon>Polyporales</taxon>
        <taxon>Polyporaceae</taxon>
        <taxon>Lentinus</taxon>
    </lineage>
</organism>
<gene>
    <name evidence="1" type="ORF">OH76DRAFT_629053</name>
</gene>